<dbReference type="InterPro" id="IPR050089">
    <property type="entry name" value="SAICAR_synthetase"/>
</dbReference>
<evidence type="ECO:0000256" key="1">
    <source>
        <dbReference type="ARBA" id="ARBA00004672"/>
    </source>
</evidence>
<dbReference type="OrthoDB" id="9801549at2"/>
<keyword evidence="8 11" id="KW-0067">ATP-binding</keyword>
<keyword evidence="5 11" id="KW-0436">Ligase</keyword>
<dbReference type="Proteomes" id="UP000276443">
    <property type="component" value="Unassembled WGS sequence"/>
</dbReference>
<dbReference type="GO" id="GO:0005524">
    <property type="term" value="F:ATP binding"/>
    <property type="evidence" value="ECO:0007669"/>
    <property type="project" value="UniProtKB-KW"/>
</dbReference>
<dbReference type="GO" id="GO:0004639">
    <property type="term" value="F:phosphoribosylaminoimidazolesuccinocarboxamide synthase activity"/>
    <property type="evidence" value="ECO:0007669"/>
    <property type="project" value="UniProtKB-UniRule"/>
</dbReference>
<evidence type="ECO:0000256" key="3">
    <source>
        <dbReference type="ARBA" id="ARBA00012217"/>
    </source>
</evidence>
<accession>A0A3N5AYL8</accession>
<feature type="domain" description="SAICAR synthetase/ADE2 N-terminal" evidence="12">
    <location>
        <begin position="7"/>
        <end position="232"/>
    </location>
</feature>
<dbReference type="Pfam" id="PF01259">
    <property type="entry name" value="SAICAR_synt"/>
    <property type="match status" value="1"/>
</dbReference>
<dbReference type="PANTHER" id="PTHR43599">
    <property type="entry name" value="MULTIFUNCTIONAL PROTEIN ADE2"/>
    <property type="match status" value="1"/>
</dbReference>
<evidence type="ECO:0000256" key="8">
    <source>
        <dbReference type="ARBA" id="ARBA00022840"/>
    </source>
</evidence>
<proteinExistence type="inferred from homology"/>
<evidence type="ECO:0000256" key="6">
    <source>
        <dbReference type="ARBA" id="ARBA00022741"/>
    </source>
</evidence>
<dbReference type="Gene3D" id="3.30.470.20">
    <property type="entry name" value="ATP-grasp fold, B domain"/>
    <property type="match status" value="1"/>
</dbReference>
<evidence type="ECO:0000256" key="10">
    <source>
        <dbReference type="ARBA" id="ARBA00048475"/>
    </source>
</evidence>
<dbReference type="RefSeq" id="WP_124223974.1">
    <property type="nucleotide sequence ID" value="NZ_RKRF01000015.1"/>
</dbReference>
<evidence type="ECO:0000313" key="13">
    <source>
        <dbReference type="EMBL" id="RPF50023.1"/>
    </source>
</evidence>
<evidence type="ECO:0000256" key="11">
    <source>
        <dbReference type="HAMAP-Rule" id="MF_00137"/>
    </source>
</evidence>
<dbReference type="InterPro" id="IPR001636">
    <property type="entry name" value="SAICAR_synth"/>
</dbReference>
<dbReference type="SUPFAM" id="SSF56104">
    <property type="entry name" value="SAICAR synthase-like"/>
    <property type="match status" value="1"/>
</dbReference>
<dbReference type="InterPro" id="IPR028923">
    <property type="entry name" value="SAICAR_synt/ADE2_N"/>
</dbReference>
<keyword evidence="6 11" id="KW-0547">Nucleotide-binding</keyword>
<comment type="similarity">
    <text evidence="2 11">Belongs to the SAICAR synthetase family.</text>
</comment>
<dbReference type="PANTHER" id="PTHR43599:SF3">
    <property type="entry name" value="SI:DKEY-6E2.2"/>
    <property type="match status" value="1"/>
</dbReference>
<evidence type="ECO:0000256" key="9">
    <source>
        <dbReference type="ARBA" id="ARBA00030409"/>
    </source>
</evidence>
<dbReference type="NCBIfam" id="TIGR00081">
    <property type="entry name" value="purC"/>
    <property type="match status" value="1"/>
</dbReference>
<gene>
    <name evidence="11" type="primary">purC</name>
    <name evidence="13" type="ORF">EDC24_3059</name>
</gene>
<comment type="caution">
    <text evidence="13">The sequence shown here is derived from an EMBL/GenBank/DDBJ whole genome shotgun (WGS) entry which is preliminary data.</text>
</comment>
<evidence type="ECO:0000256" key="7">
    <source>
        <dbReference type="ARBA" id="ARBA00022755"/>
    </source>
</evidence>
<dbReference type="PROSITE" id="PS01057">
    <property type="entry name" value="SAICAR_SYNTHETASE_1"/>
    <property type="match status" value="1"/>
</dbReference>
<dbReference type="FunFam" id="3.30.470.20:FF:000006">
    <property type="entry name" value="Phosphoribosylaminoimidazole-succinocarboxamide synthase"/>
    <property type="match status" value="1"/>
</dbReference>
<evidence type="ECO:0000256" key="5">
    <source>
        <dbReference type="ARBA" id="ARBA00022598"/>
    </source>
</evidence>
<reference evidence="13 14" key="1">
    <citation type="submission" date="2018-11" db="EMBL/GenBank/DDBJ databases">
        <title>Genomic Encyclopedia of Type Strains, Phase IV (KMG-IV): sequencing the most valuable type-strain genomes for metagenomic binning, comparative biology and taxonomic classification.</title>
        <authorList>
            <person name="Goeker M."/>
        </authorList>
    </citation>
    <scope>NUCLEOTIDE SEQUENCE [LARGE SCALE GENOMIC DNA]</scope>
    <source>
        <strain evidence="13 14">DSM 18090</strain>
    </source>
</reference>
<dbReference type="EMBL" id="RKRF01000015">
    <property type="protein sequence ID" value="RPF50023.1"/>
    <property type="molecule type" value="Genomic_DNA"/>
</dbReference>
<comment type="pathway">
    <text evidence="1 11">Purine metabolism; IMP biosynthesis via de novo pathway; 5-amino-1-(5-phospho-D-ribosyl)imidazole-4-carboxamide from 5-amino-1-(5-phospho-D-ribosyl)imidazole-4-carboxylate: step 1/2.</text>
</comment>
<dbReference type="InterPro" id="IPR033934">
    <property type="entry name" value="SAICAR_synt_PurC"/>
</dbReference>
<name>A0A3N5AYL8_9BACI</name>
<evidence type="ECO:0000313" key="14">
    <source>
        <dbReference type="Proteomes" id="UP000276443"/>
    </source>
</evidence>
<protein>
    <recommendedName>
        <fullName evidence="4 11">Phosphoribosylaminoimidazole-succinocarboxamide synthase</fullName>
        <ecNumber evidence="3 11">6.3.2.6</ecNumber>
    </recommendedName>
    <alternativeName>
        <fullName evidence="9 11">SAICAR synthetase</fullName>
    </alternativeName>
</protein>
<dbReference type="AlphaFoldDB" id="A0A3N5AYL8"/>
<dbReference type="HAMAP" id="MF_00137">
    <property type="entry name" value="SAICAR_synth"/>
    <property type="match status" value="1"/>
</dbReference>
<organism evidence="13 14">
    <name type="scientific">Aquisalibacillus elongatus</name>
    <dbReference type="NCBI Taxonomy" id="485577"/>
    <lineage>
        <taxon>Bacteria</taxon>
        <taxon>Bacillati</taxon>
        <taxon>Bacillota</taxon>
        <taxon>Bacilli</taxon>
        <taxon>Bacillales</taxon>
        <taxon>Bacillaceae</taxon>
        <taxon>Aquisalibacillus</taxon>
    </lineage>
</organism>
<dbReference type="InterPro" id="IPR018236">
    <property type="entry name" value="SAICAR_synthetase_CS"/>
</dbReference>
<evidence type="ECO:0000259" key="12">
    <source>
        <dbReference type="Pfam" id="PF01259"/>
    </source>
</evidence>
<evidence type="ECO:0000256" key="2">
    <source>
        <dbReference type="ARBA" id="ARBA00010190"/>
    </source>
</evidence>
<keyword evidence="7 11" id="KW-0658">Purine biosynthesis</keyword>
<keyword evidence="14" id="KW-1185">Reference proteome</keyword>
<dbReference type="GO" id="GO:0006189">
    <property type="term" value="P:'de novo' IMP biosynthetic process"/>
    <property type="evidence" value="ECO:0007669"/>
    <property type="project" value="UniProtKB-UniRule"/>
</dbReference>
<comment type="catalytic activity">
    <reaction evidence="10 11">
        <text>5-amino-1-(5-phospho-D-ribosyl)imidazole-4-carboxylate + L-aspartate + ATP = (2S)-2-[5-amino-1-(5-phospho-beta-D-ribosyl)imidazole-4-carboxamido]succinate + ADP + phosphate + 2 H(+)</text>
        <dbReference type="Rhea" id="RHEA:22628"/>
        <dbReference type="ChEBI" id="CHEBI:15378"/>
        <dbReference type="ChEBI" id="CHEBI:29991"/>
        <dbReference type="ChEBI" id="CHEBI:30616"/>
        <dbReference type="ChEBI" id="CHEBI:43474"/>
        <dbReference type="ChEBI" id="CHEBI:58443"/>
        <dbReference type="ChEBI" id="CHEBI:77657"/>
        <dbReference type="ChEBI" id="CHEBI:456216"/>
        <dbReference type="EC" id="6.3.2.6"/>
    </reaction>
</comment>
<dbReference type="PROSITE" id="PS01058">
    <property type="entry name" value="SAICAR_SYNTHETASE_2"/>
    <property type="match status" value="1"/>
</dbReference>
<dbReference type="EC" id="6.3.2.6" evidence="3 11"/>
<dbReference type="GO" id="GO:0009236">
    <property type="term" value="P:cobalamin biosynthetic process"/>
    <property type="evidence" value="ECO:0007669"/>
    <property type="project" value="InterPro"/>
</dbReference>
<dbReference type="UniPathway" id="UPA00074">
    <property type="reaction ID" value="UER00131"/>
</dbReference>
<dbReference type="Gene3D" id="3.30.200.20">
    <property type="entry name" value="Phosphorylase Kinase, domain 1"/>
    <property type="match status" value="1"/>
</dbReference>
<sequence>MQKGPLRYEGKAKRLYESNTPDELIVEYKDDLTAFNGEKKSDQHGKGTLNNQITSLLFERLNEAGVCNHWVKQLGETEQLVKHTDIIPIEVVVRNVAAGSLSKRLGFEEGKALMFPIVEFYYKDDDLGDPLINEDHIKLLNLVTEEEIQQLKDLALKVNDILLEEFGRCDIKIIDFKLEFGEDSNGNLLLADEISPDTCRLWDRHTNEKLDKDVFRQDLGQVDEAYRTILNRLKGVGAHD</sequence>
<evidence type="ECO:0000256" key="4">
    <source>
        <dbReference type="ARBA" id="ARBA00016460"/>
    </source>
</evidence>
<dbReference type="CDD" id="cd01415">
    <property type="entry name" value="SAICAR_synt_PurC"/>
    <property type="match status" value="1"/>
</dbReference>